<feature type="transmembrane region" description="Helical" evidence="5">
    <location>
        <begin position="6"/>
        <end position="29"/>
    </location>
</feature>
<dbReference type="GO" id="GO:0009403">
    <property type="term" value="P:toxin biosynthetic process"/>
    <property type="evidence" value="ECO:0007669"/>
    <property type="project" value="InterPro"/>
</dbReference>
<sequence length="197" mass="21446">MMVPLAGIFQTLASLLAIAIVLGFIAYGFTHGLFRSVLVGMQALVAFVVTLTFIPTLTEILIAIDTPPVYAFPIALFILAIGTAFGIHMLIEKYIPSESIPLLSVIDKIGGAFFGGTAGYVAAGGFLVALSLIPLPESYRLNHSELQFDFGAPMLRTFARIIEPDSDKRNQLLKGDVWQTVGTENDTPQYPENHFRQ</sequence>
<dbReference type="AlphaFoldDB" id="X1ASP4"/>
<evidence type="ECO:0000256" key="1">
    <source>
        <dbReference type="ARBA" id="ARBA00004141"/>
    </source>
</evidence>
<proteinExistence type="predicted"/>
<feature type="non-terminal residue" evidence="6">
    <location>
        <position position="197"/>
    </location>
</feature>
<dbReference type="EMBL" id="BART01016751">
    <property type="protein sequence ID" value="GAG85750.1"/>
    <property type="molecule type" value="Genomic_DNA"/>
</dbReference>
<gene>
    <name evidence="6" type="ORF">S01H4_32126</name>
</gene>
<evidence type="ECO:0008006" key="7">
    <source>
        <dbReference type="Google" id="ProtNLM"/>
    </source>
</evidence>
<dbReference type="InterPro" id="IPR003825">
    <property type="entry name" value="Colicin-V_CvpA"/>
</dbReference>
<evidence type="ECO:0000256" key="3">
    <source>
        <dbReference type="ARBA" id="ARBA00022989"/>
    </source>
</evidence>
<keyword evidence="3 5" id="KW-1133">Transmembrane helix</keyword>
<evidence type="ECO:0000256" key="5">
    <source>
        <dbReference type="SAM" id="Phobius"/>
    </source>
</evidence>
<dbReference type="Pfam" id="PF02674">
    <property type="entry name" value="Colicin_V"/>
    <property type="match status" value="1"/>
</dbReference>
<accession>X1ASP4</accession>
<evidence type="ECO:0000256" key="4">
    <source>
        <dbReference type="ARBA" id="ARBA00023136"/>
    </source>
</evidence>
<reference evidence="6" key="1">
    <citation type="journal article" date="2014" name="Front. Microbiol.">
        <title>High frequency of phylogenetically diverse reductive dehalogenase-homologous genes in deep subseafloor sedimentary metagenomes.</title>
        <authorList>
            <person name="Kawai M."/>
            <person name="Futagami T."/>
            <person name="Toyoda A."/>
            <person name="Takaki Y."/>
            <person name="Nishi S."/>
            <person name="Hori S."/>
            <person name="Arai W."/>
            <person name="Tsubouchi T."/>
            <person name="Morono Y."/>
            <person name="Uchiyama I."/>
            <person name="Ito T."/>
            <person name="Fujiyama A."/>
            <person name="Inagaki F."/>
            <person name="Takami H."/>
        </authorList>
    </citation>
    <scope>NUCLEOTIDE SEQUENCE</scope>
    <source>
        <strain evidence="6">Expedition CK06-06</strain>
    </source>
</reference>
<comment type="subcellular location">
    <subcellularLocation>
        <location evidence="1">Membrane</location>
        <topology evidence="1">Multi-pass membrane protein</topology>
    </subcellularLocation>
</comment>
<dbReference type="GO" id="GO:0016020">
    <property type="term" value="C:membrane"/>
    <property type="evidence" value="ECO:0007669"/>
    <property type="project" value="UniProtKB-SubCell"/>
</dbReference>
<protein>
    <recommendedName>
        <fullName evidence="7">CvpA family protein</fullName>
    </recommendedName>
</protein>
<keyword evidence="4 5" id="KW-0472">Membrane</keyword>
<feature type="transmembrane region" description="Helical" evidence="5">
    <location>
        <begin position="112"/>
        <end position="133"/>
    </location>
</feature>
<feature type="transmembrane region" description="Helical" evidence="5">
    <location>
        <begin position="70"/>
        <end position="91"/>
    </location>
</feature>
<evidence type="ECO:0000313" key="6">
    <source>
        <dbReference type="EMBL" id="GAG85750.1"/>
    </source>
</evidence>
<feature type="transmembrane region" description="Helical" evidence="5">
    <location>
        <begin position="41"/>
        <end position="64"/>
    </location>
</feature>
<keyword evidence="2 5" id="KW-0812">Transmembrane</keyword>
<comment type="caution">
    <text evidence="6">The sequence shown here is derived from an EMBL/GenBank/DDBJ whole genome shotgun (WGS) entry which is preliminary data.</text>
</comment>
<evidence type="ECO:0000256" key="2">
    <source>
        <dbReference type="ARBA" id="ARBA00022692"/>
    </source>
</evidence>
<organism evidence="6">
    <name type="scientific">marine sediment metagenome</name>
    <dbReference type="NCBI Taxonomy" id="412755"/>
    <lineage>
        <taxon>unclassified sequences</taxon>
        <taxon>metagenomes</taxon>
        <taxon>ecological metagenomes</taxon>
    </lineage>
</organism>
<name>X1ASP4_9ZZZZ</name>